<dbReference type="AlphaFoldDB" id="A0A8B8ID64"/>
<keyword evidence="2" id="KW-1185">Reference proteome</keyword>
<dbReference type="RefSeq" id="XP_026494212.1">
    <property type="nucleotide sequence ID" value="XM_026638427.2"/>
</dbReference>
<name>A0A8B8ID64_VANTA</name>
<reference evidence="3" key="1">
    <citation type="submission" date="2025-08" db="UniProtKB">
        <authorList>
            <consortium name="RefSeq"/>
        </authorList>
    </citation>
    <scope>IDENTIFICATION</scope>
    <source>
        <tissue evidence="3">Whole body</tissue>
    </source>
</reference>
<dbReference type="Proteomes" id="UP001652626">
    <property type="component" value="Chromosome 19"/>
</dbReference>
<organism evidence="2 3">
    <name type="scientific">Vanessa tameamea</name>
    <name type="common">Kamehameha butterfly</name>
    <dbReference type="NCBI Taxonomy" id="334116"/>
    <lineage>
        <taxon>Eukaryota</taxon>
        <taxon>Metazoa</taxon>
        <taxon>Ecdysozoa</taxon>
        <taxon>Arthropoda</taxon>
        <taxon>Hexapoda</taxon>
        <taxon>Insecta</taxon>
        <taxon>Pterygota</taxon>
        <taxon>Neoptera</taxon>
        <taxon>Endopterygota</taxon>
        <taxon>Lepidoptera</taxon>
        <taxon>Glossata</taxon>
        <taxon>Ditrysia</taxon>
        <taxon>Papilionoidea</taxon>
        <taxon>Nymphalidae</taxon>
        <taxon>Nymphalinae</taxon>
        <taxon>Vanessa</taxon>
    </lineage>
</organism>
<keyword evidence="1" id="KW-0732">Signal</keyword>
<proteinExistence type="predicted"/>
<gene>
    <name evidence="3" type="primary">LOC113399326</name>
</gene>
<feature type="chain" id="PRO_5034530093" evidence="1">
    <location>
        <begin position="21"/>
        <end position="145"/>
    </location>
</feature>
<feature type="signal peptide" evidence="1">
    <location>
        <begin position="1"/>
        <end position="20"/>
    </location>
</feature>
<dbReference type="OMA" id="GDEYMHV"/>
<evidence type="ECO:0000256" key="1">
    <source>
        <dbReference type="SAM" id="SignalP"/>
    </source>
</evidence>
<dbReference type="OrthoDB" id="7401204at2759"/>
<dbReference type="GeneID" id="113399326"/>
<evidence type="ECO:0000313" key="3">
    <source>
        <dbReference type="RefSeq" id="XP_026494212.1"/>
    </source>
</evidence>
<sequence>MSRMLLVLILTIIAINISEGKLKKKNTPPHCTKVTKDTDYASRFKLDYPIAYIIPGQHEAYQPMYCINPPSVNKGVTVVCDWAAPPQVQFTLGDEYMHVVRQDPSGRFLGNAVITTYQLCSHNISSELYDQFANSDIMITDLSSP</sequence>
<evidence type="ECO:0000313" key="2">
    <source>
        <dbReference type="Proteomes" id="UP001652626"/>
    </source>
</evidence>
<protein>
    <submittedName>
        <fullName evidence="3">Uncharacterized protein LOC113399326</fullName>
    </submittedName>
</protein>
<accession>A0A8B8ID64</accession>